<keyword evidence="1" id="KW-0812">Transmembrane</keyword>
<evidence type="ECO:0000313" key="3">
    <source>
        <dbReference type="Proteomes" id="UP001526246"/>
    </source>
</evidence>
<feature type="transmembrane region" description="Helical" evidence="1">
    <location>
        <begin position="9"/>
        <end position="27"/>
    </location>
</feature>
<dbReference type="Proteomes" id="UP001526246">
    <property type="component" value="Unassembled WGS sequence"/>
</dbReference>
<evidence type="ECO:0000313" key="2">
    <source>
        <dbReference type="EMBL" id="MCW3798441.1"/>
    </source>
</evidence>
<reference evidence="2 3" key="1">
    <citation type="submission" date="2022-10" db="EMBL/GenBank/DDBJ databases">
        <title>Sphingomonas sp.</title>
        <authorList>
            <person name="Jin C."/>
        </authorList>
    </citation>
    <scope>NUCLEOTIDE SEQUENCE [LARGE SCALE GENOMIC DNA]</scope>
    <source>
        <strain evidence="2 3">BN140010</strain>
    </source>
</reference>
<keyword evidence="3" id="KW-1185">Reference proteome</keyword>
<keyword evidence="1" id="KW-1133">Transmembrane helix</keyword>
<evidence type="ECO:0008006" key="4">
    <source>
        <dbReference type="Google" id="ProtNLM"/>
    </source>
</evidence>
<dbReference type="RefSeq" id="WP_264883284.1">
    <property type="nucleotide sequence ID" value="NZ_JAPDOB010000002.1"/>
</dbReference>
<name>A0ABT3JH84_9SPHN</name>
<protein>
    <recommendedName>
        <fullName evidence="4">Transmembrane protein</fullName>
    </recommendedName>
</protein>
<comment type="caution">
    <text evidence="2">The sequence shown here is derived from an EMBL/GenBank/DDBJ whole genome shotgun (WGS) entry which is preliminary data.</text>
</comment>
<sequence>MRMATRARLYAWPWAGFLLGGLGFILSHQIGSTGNYDACSLHGWPDVLLAGVLSLGLAGMGALLSWRLWRRGEHHESATRRFIALVSTLAAGLFAFAIVPPMIASLLIPRCFG</sequence>
<evidence type="ECO:0000256" key="1">
    <source>
        <dbReference type="SAM" id="Phobius"/>
    </source>
</evidence>
<dbReference type="EMBL" id="JAPDOB010000002">
    <property type="protein sequence ID" value="MCW3798441.1"/>
    <property type="molecule type" value="Genomic_DNA"/>
</dbReference>
<proteinExistence type="predicted"/>
<organism evidence="2 3">
    <name type="scientific">Sphingomonas arvum</name>
    <dbReference type="NCBI Taxonomy" id="2992113"/>
    <lineage>
        <taxon>Bacteria</taxon>
        <taxon>Pseudomonadati</taxon>
        <taxon>Pseudomonadota</taxon>
        <taxon>Alphaproteobacteria</taxon>
        <taxon>Sphingomonadales</taxon>
        <taxon>Sphingomonadaceae</taxon>
        <taxon>Sphingomonas</taxon>
    </lineage>
</organism>
<feature type="transmembrane region" description="Helical" evidence="1">
    <location>
        <begin position="81"/>
        <end position="108"/>
    </location>
</feature>
<feature type="transmembrane region" description="Helical" evidence="1">
    <location>
        <begin position="47"/>
        <end position="69"/>
    </location>
</feature>
<accession>A0ABT3JH84</accession>
<keyword evidence="1" id="KW-0472">Membrane</keyword>
<gene>
    <name evidence="2" type="ORF">OMW55_11555</name>
</gene>